<keyword evidence="7" id="KW-1185">Reference proteome</keyword>
<gene>
    <name evidence="6" type="ORF">H8704_07535</name>
</gene>
<evidence type="ECO:0000313" key="6">
    <source>
        <dbReference type="EMBL" id="MBC8562479.1"/>
    </source>
</evidence>
<evidence type="ECO:0000256" key="1">
    <source>
        <dbReference type="ARBA" id="ARBA00007401"/>
    </source>
</evidence>
<dbReference type="Gene3D" id="3.20.20.80">
    <property type="entry name" value="Glycosidases"/>
    <property type="match status" value="1"/>
</dbReference>
<proteinExistence type="inferred from homology"/>
<reference evidence="6 7" key="1">
    <citation type="submission" date="2020-08" db="EMBL/GenBank/DDBJ databases">
        <title>Genome public.</title>
        <authorList>
            <person name="Liu C."/>
            <person name="Sun Q."/>
        </authorList>
    </citation>
    <scope>NUCLEOTIDE SEQUENCE [LARGE SCALE GENOMIC DNA]</scope>
    <source>
        <strain evidence="6 7">NSJ-37</strain>
    </source>
</reference>
<comment type="similarity">
    <text evidence="1">Belongs to the glycosyl hydrolase 2 family.</text>
</comment>
<dbReference type="Proteomes" id="UP000606193">
    <property type="component" value="Unassembled WGS sequence"/>
</dbReference>
<dbReference type="InterPro" id="IPR017853">
    <property type="entry name" value="GH"/>
</dbReference>
<dbReference type="PANTHER" id="PTHR42732">
    <property type="entry name" value="BETA-GALACTOSIDASE"/>
    <property type="match status" value="1"/>
</dbReference>
<dbReference type="SUPFAM" id="SSF49303">
    <property type="entry name" value="beta-Galactosidase/glucuronidase domain"/>
    <property type="match status" value="1"/>
</dbReference>
<dbReference type="InterPro" id="IPR051913">
    <property type="entry name" value="GH2_Domain-Containing"/>
</dbReference>
<name>A0ABR7N1U3_9FIRM</name>
<protein>
    <recommendedName>
        <fullName evidence="8">Beta-glucuronidase</fullName>
    </recommendedName>
</protein>
<evidence type="ECO:0008006" key="8">
    <source>
        <dbReference type="Google" id="ProtNLM"/>
    </source>
</evidence>
<dbReference type="SUPFAM" id="SSF49785">
    <property type="entry name" value="Galactose-binding domain-like"/>
    <property type="match status" value="1"/>
</dbReference>
<keyword evidence="3" id="KW-0326">Glycosidase</keyword>
<evidence type="ECO:0000259" key="5">
    <source>
        <dbReference type="Pfam" id="PF02836"/>
    </source>
</evidence>
<dbReference type="RefSeq" id="WP_249297857.1">
    <property type="nucleotide sequence ID" value="NZ_JACRSX010000007.1"/>
</dbReference>
<dbReference type="Gene3D" id="2.60.40.10">
    <property type="entry name" value="Immunoglobulins"/>
    <property type="match status" value="1"/>
</dbReference>
<dbReference type="InterPro" id="IPR013783">
    <property type="entry name" value="Ig-like_fold"/>
</dbReference>
<dbReference type="InterPro" id="IPR006101">
    <property type="entry name" value="Glyco_hydro_2"/>
</dbReference>
<dbReference type="EMBL" id="JACRSX010000007">
    <property type="protein sequence ID" value="MBC8562479.1"/>
    <property type="molecule type" value="Genomic_DNA"/>
</dbReference>
<dbReference type="PRINTS" id="PR00132">
    <property type="entry name" value="GLHYDRLASE2"/>
</dbReference>
<organism evidence="6 7">
    <name type="scientific">Jutongia huaianensis</name>
    <dbReference type="NCBI Taxonomy" id="2763668"/>
    <lineage>
        <taxon>Bacteria</taxon>
        <taxon>Bacillati</taxon>
        <taxon>Bacillota</taxon>
        <taxon>Clostridia</taxon>
        <taxon>Lachnospirales</taxon>
        <taxon>Lachnospiraceae</taxon>
        <taxon>Jutongia</taxon>
    </lineage>
</organism>
<dbReference type="PROSITE" id="PS00719">
    <property type="entry name" value="GLYCOSYL_HYDROL_F2_1"/>
    <property type="match status" value="1"/>
</dbReference>
<dbReference type="InterPro" id="IPR023230">
    <property type="entry name" value="Glyco_hydro_2_CS"/>
</dbReference>
<evidence type="ECO:0000256" key="2">
    <source>
        <dbReference type="ARBA" id="ARBA00022801"/>
    </source>
</evidence>
<dbReference type="Gene3D" id="2.60.120.260">
    <property type="entry name" value="Galactose-binding domain-like"/>
    <property type="match status" value="1"/>
</dbReference>
<dbReference type="InterPro" id="IPR036156">
    <property type="entry name" value="Beta-gal/glucu_dom_sf"/>
</dbReference>
<dbReference type="InterPro" id="IPR006103">
    <property type="entry name" value="Glyco_hydro_2_cat"/>
</dbReference>
<dbReference type="PANTHER" id="PTHR42732:SF1">
    <property type="entry name" value="BETA-MANNOSIDASE"/>
    <property type="match status" value="1"/>
</dbReference>
<keyword evidence="2" id="KW-0378">Hydrolase</keyword>
<feature type="domain" description="Glycoside hydrolase family 2 immunoglobulin-like beta-sandwich" evidence="4">
    <location>
        <begin position="151"/>
        <end position="255"/>
    </location>
</feature>
<dbReference type="Pfam" id="PF00703">
    <property type="entry name" value="Glyco_hydro_2"/>
    <property type="match status" value="1"/>
</dbReference>
<dbReference type="Pfam" id="PF02836">
    <property type="entry name" value="Glyco_hydro_2_C"/>
    <property type="match status" value="1"/>
</dbReference>
<dbReference type="SUPFAM" id="SSF51445">
    <property type="entry name" value="(Trans)glycosidases"/>
    <property type="match status" value="1"/>
</dbReference>
<evidence type="ECO:0000256" key="3">
    <source>
        <dbReference type="ARBA" id="ARBA00023295"/>
    </source>
</evidence>
<accession>A0ABR7N1U3</accession>
<evidence type="ECO:0000313" key="7">
    <source>
        <dbReference type="Proteomes" id="UP000606193"/>
    </source>
</evidence>
<sequence length="565" mass="65548">MIRTFATHKIRKQTELTGSLWEFESCSGRYAGQKFLLAAPGCWESHPLFADYRGEGIFRKSFQATGDIRIECKGVSHTATVYLDGREIAHHYNAYTPFSAVVADLQPGEHRLEIKADNRFHQESALHVPNDYMSYGGVSRPVVVEELNELYFEYVHVKTYMKNGNWHAKISAAISVLKTGQYRGEEIVVTGRIGNTTFDWKISLEEQEHYELHKDLEIDNVKPWSPEDPELYLVELQMRKGQQILDDIIDRFGFREICVEGQKILLNGKSLRIKGVCRHEDHPDYGCALPYQAIYNDLVLIQQMGANSIRTAHYPNDEIFLDLCDELGILVWEENHARGLEEDRMRHPLFEAQAEAVIREMILNHYNHPSIFIWGILNECASETTFGRSCYEKQFDLIRKMDDTRPYTFASCKFFQDICFDLPNVISCNLYPGWYVDKPVKDYLEEVYHWIEEDGKGKGKPFIVSEIGAGGLYGCHNAYHGKWTEEYQADALTEQVSECLNFPECMGVYIWQFCDVRVSREWFAGRPREMNNKGIVDEYRRPKAAYTKVAEIFKRYSNYYDNDKG</sequence>
<evidence type="ECO:0000259" key="4">
    <source>
        <dbReference type="Pfam" id="PF00703"/>
    </source>
</evidence>
<comment type="caution">
    <text evidence="6">The sequence shown here is derived from an EMBL/GenBank/DDBJ whole genome shotgun (WGS) entry which is preliminary data.</text>
</comment>
<feature type="domain" description="Glycoside hydrolase family 2 catalytic" evidence="5">
    <location>
        <begin position="259"/>
        <end position="554"/>
    </location>
</feature>
<dbReference type="InterPro" id="IPR006102">
    <property type="entry name" value="Ig-like_GH2"/>
</dbReference>
<dbReference type="InterPro" id="IPR008979">
    <property type="entry name" value="Galactose-bd-like_sf"/>
</dbReference>